<dbReference type="EMBL" id="CP129970">
    <property type="protein sequence ID" value="WMN07335.1"/>
    <property type="molecule type" value="Genomic_DNA"/>
</dbReference>
<dbReference type="GO" id="GO:0007165">
    <property type="term" value="P:signal transduction"/>
    <property type="evidence" value="ECO:0007669"/>
    <property type="project" value="TreeGrafter"/>
</dbReference>
<accession>A0AA51NA64</accession>
<evidence type="ECO:0000313" key="2">
    <source>
        <dbReference type="EMBL" id="WMN07335.1"/>
    </source>
</evidence>
<dbReference type="Pfam" id="PF03572">
    <property type="entry name" value="Peptidase_S41"/>
    <property type="match status" value="1"/>
</dbReference>
<dbReference type="GO" id="GO:0030288">
    <property type="term" value="C:outer membrane-bounded periplasmic space"/>
    <property type="evidence" value="ECO:0007669"/>
    <property type="project" value="TreeGrafter"/>
</dbReference>
<dbReference type="GO" id="GO:0006508">
    <property type="term" value="P:proteolysis"/>
    <property type="evidence" value="ECO:0007669"/>
    <property type="project" value="InterPro"/>
</dbReference>
<dbReference type="InterPro" id="IPR005151">
    <property type="entry name" value="Tail-specific_protease"/>
</dbReference>
<dbReference type="GO" id="GO:0008236">
    <property type="term" value="F:serine-type peptidase activity"/>
    <property type="evidence" value="ECO:0007669"/>
    <property type="project" value="InterPro"/>
</dbReference>
<proteinExistence type="predicted"/>
<sequence length="462" mass="53786">MKSISIFSLLVFINLNLFSQNEKYYSNEEIKSDLDFLFKALKETHYNPYEFIKPEAFDSIYHQLKYGIKEDSLSILEIINRFQFLTSAVQNGHTAIEFPIPQYLEYAKGGGTVLPVEIAFQDQRPLIRKNWSDMNIEIGSELVSINGEKIEEILEKIYPHISAESKYFKQAKLELFSLPRYYWQIYGKVDEFSIEIKHEDQLITHKVKAINTIEDYEMKRNPIIDGERFFKFYDHAAYLKPGNFDGELSKFKAFIDSTFLEINKANKPNLIIDFRNNAGGNDSHSDYLVSYIADEDFKWNSSFSLKSSQILKDYILENQDTSTSKFYKSVFDHENGSIYEYQFDSYKAQEIEKRYKGNVYLLVNRQSHSQSTVAAAQIQDYGWATIVGEETAEYPTLYASIFPFTLPNTGITVNISKGKIVRVNGSEKHEGVMPDIRIKDYLLDEHDEILLELLKRFKHSNK</sequence>
<keyword evidence="3" id="KW-1185">Reference proteome</keyword>
<evidence type="ECO:0000313" key="3">
    <source>
        <dbReference type="Proteomes" id="UP001244443"/>
    </source>
</evidence>
<dbReference type="Proteomes" id="UP001244443">
    <property type="component" value="Chromosome"/>
</dbReference>
<feature type="domain" description="Tail specific protease" evidence="1">
    <location>
        <begin position="189"/>
        <end position="439"/>
    </location>
</feature>
<reference evidence="2" key="1">
    <citation type="submission" date="2023-08" db="EMBL/GenBank/DDBJ databases">
        <title>Comparative genomics and taxonomic characterization of three novel marine species of genus Marivirga.</title>
        <authorList>
            <person name="Muhammad N."/>
            <person name="Kim S.-G."/>
        </authorList>
    </citation>
    <scope>NUCLEOTIDE SEQUENCE [LARGE SCALE GENOMIC DNA]</scope>
    <source>
        <strain evidence="2">ABR2-2</strain>
    </source>
</reference>
<dbReference type="RefSeq" id="WP_308357456.1">
    <property type="nucleotide sequence ID" value="NZ_CP129970.2"/>
</dbReference>
<dbReference type="SUPFAM" id="SSF52096">
    <property type="entry name" value="ClpP/crotonase"/>
    <property type="match status" value="1"/>
</dbReference>
<dbReference type="PANTHER" id="PTHR32060:SF30">
    <property type="entry name" value="CARBOXY-TERMINAL PROCESSING PROTEASE CTPA"/>
    <property type="match status" value="1"/>
</dbReference>
<dbReference type="AlphaFoldDB" id="A0AA51NA64"/>
<dbReference type="PANTHER" id="PTHR32060">
    <property type="entry name" value="TAIL-SPECIFIC PROTEASE"/>
    <property type="match status" value="1"/>
</dbReference>
<protein>
    <submittedName>
        <fullName evidence="2">S41 family peptidase</fullName>
    </submittedName>
</protein>
<dbReference type="GO" id="GO:0004175">
    <property type="term" value="F:endopeptidase activity"/>
    <property type="evidence" value="ECO:0007669"/>
    <property type="project" value="TreeGrafter"/>
</dbReference>
<evidence type="ECO:0000259" key="1">
    <source>
        <dbReference type="SMART" id="SM00245"/>
    </source>
</evidence>
<name>A0AA51NA64_9BACT</name>
<gene>
    <name evidence="2" type="ORF">QYS48_28540</name>
</gene>
<organism evidence="2 3">
    <name type="scientific">Marivirga arenosa</name>
    <dbReference type="NCBI Taxonomy" id="3059076"/>
    <lineage>
        <taxon>Bacteria</taxon>
        <taxon>Pseudomonadati</taxon>
        <taxon>Bacteroidota</taxon>
        <taxon>Cytophagia</taxon>
        <taxon>Cytophagales</taxon>
        <taxon>Marivirgaceae</taxon>
        <taxon>Marivirga</taxon>
    </lineage>
</organism>
<dbReference type="InterPro" id="IPR029045">
    <property type="entry name" value="ClpP/crotonase-like_dom_sf"/>
</dbReference>
<dbReference type="Gene3D" id="3.90.226.10">
    <property type="entry name" value="2-enoyl-CoA Hydratase, Chain A, domain 1"/>
    <property type="match status" value="1"/>
</dbReference>
<dbReference type="SMART" id="SM00245">
    <property type="entry name" value="TSPc"/>
    <property type="match status" value="1"/>
</dbReference>